<comment type="caution">
    <text evidence="2">The sequence shown here is derived from an EMBL/GenBank/DDBJ whole genome shotgun (WGS) entry which is preliminary data.</text>
</comment>
<dbReference type="Pfam" id="PF07963">
    <property type="entry name" value="N_methyl"/>
    <property type="match status" value="1"/>
</dbReference>
<evidence type="ECO:0008006" key="4">
    <source>
        <dbReference type="Google" id="ProtNLM"/>
    </source>
</evidence>
<evidence type="ECO:0000256" key="1">
    <source>
        <dbReference type="SAM" id="Phobius"/>
    </source>
</evidence>
<dbReference type="InterPro" id="IPR012902">
    <property type="entry name" value="N_methyl_site"/>
</dbReference>
<dbReference type="AlphaFoldDB" id="A0A1F7KEL8"/>
<name>A0A1F7KEL8_9BACT</name>
<keyword evidence="1" id="KW-1133">Transmembrane helix</keyword>
<keyword evidence="1" id="KW-0812">Transmembrane</keyword>
<keyword evidence="1" id="KW-0472">Membrane</keyword>
<accession>A0A1F7KEL8</accession>
<gene>
    <name evidence="2" type="ORF">A2209_02000</name>
</gene>
<proteinExistence type="predicted"/>
<dbReference type="NCBIfam" id="TIGR02532">
    <property type="entry name" value="IV_pilin_GFxxxE"/>
    <property type="match status" value="1"/>
</dbReference>
<evidence type="ECO:0000313" key="2">
    <source>
        <dbReference type="EMBL" id="OGK66302.1"/>
    </source>
</evidence>
<reference evidence="2 3" key="1">
    <citation type="journal article" date="2016" name="Nat. Commun.">
        <title>Thousands of microbial genomes shed light on interconnected biogeochemical processes in an aquifer system.</title>
        <authorList>
            <person name="Anantharaman K."/>
            <person name="Brown C.T."/>
            <person name="Hug L.A."/>
            <person name="Sharon I."/>
            <person name="Castelle C.J."/>
            <person name="Probst A.J."/>
            <person name="Thomas B.C."/>
            <person name="Singh A."/>
            <person name="Wilkins M.J."/>
            <person name="Karaoz U."/>
            <person name="Brodie E.L."/>
            <person name="Williams K.H."/>
            <person name="Hubbard S.S."/>
            <person name="Banfield J.F."/>
        </authorList>
    </citation>
    <scope>NUCLEOTIDE SEQUENCE [LARGE SCALE GENOMIC DNA]</scope>
</reference>
<sequence>MTMVYKRPQKGFTLVEIIVVIAIIGLILPAMFSIVFTLLRLQIQISQLQRLKEVGDFVTNQMTYTIRTNAHKVDETCLSEAEFSLSLAGASESVMFRDRSDNCFGYYIKDNQLASISAVLNAPSYSQVLISNSDTDFPVTVNSEDSSLEKIETRLAKIKLSLSTIPRVSYLPTQTLTYQLFTYLRN</sequence>
<feature type="transmembrane region" description="Helical" evidence="1">
    <location>
        <begin position="12"/>
        <end position="39"/>
    </location>
</feature>
<organism evidence="2 3">
    <name type="scientific">Candidatus Roizmanbacteria bacterium RIFOXYA1_FULL_41_12</name>
    <dbReference type="NCBI Taxonomy" id="1802082"/>
    <lineage>
        <taxon>Bacteria</taxon>
        <taxon>Candidatus Roizmaniibacteriota</taxon>
    </lineage>
</organism>
<evidence type="ECO:0000313" key="3">
    <source>
        <dbReference type="Proteomes" id="UP000178450"/>
    </source>
</evidence>
<dbReference type="Proteomes" id="UP000178450">
    <property type="component" value="Unassembled WGS sequence"/>
</dbReference>
<dbReference type="EMBL" id="MGBG01000008">
    <property type="protein sequence ID" value="OGK66302.1"/>
    <property type="molecule type" value="Genomic_DNA"/>
</dbReference>
<protein>
    <recommendedName>
        <fullName evidence="4">Prepilin-type N-terminal cleavage/methylation domain-containing protein</fullName>
    </recommendedName>
</protein>